<gene>
    <name evidence="9" type="ORF">QBC41DRAFT_350762</name>
</gene>
<keyword evidence="4" id="KW-0678">Repressor</keyword>
<comment type="subcellular location">
    <subcellularLocation>
        <location evidence="1">Cytoplasm</location>
    </subcellularLocation>
</comment>
<keyword evidence="5" id="KW-0810">Translation regulation</keyword>
<dbReference type="AlphaFoldDB" id="A0AA39Z0P8"/>
<keyword evidence="6" id="KW-0346">Stress response</keyword>
<dbReference type="PANTHER" id="PTHR16301:SF25">
    <property type="entry name" value="PROTEIN IMPACT"/>
    <property type="match status" value="1"/>
</dbReference>
<evidence type="ECO:0000313" key="10">
    <source>
        <dbReference type="Proteomes" id="UP001174997"/>
    </source>
</evidence>
<keyword evidence="9" id="KW-0689">Ribosomal protein</keyword>
<dbReference type="SUPFAM" id="SSF54211">
    <property type="entry name" value="Ribosomal protein S5 domain 2-like"/>
    <property type="match status" value="1"/>
</dbReference>
<dbReference type="Proteomes" id="UP001174997">
    <property type="component" value="Unassembled WGS sequence"/>
</dbReference>
<keyword evidence="10" id="KW-1185">Reference proteome</keyword>
<evidence type="ECO:0000256" key="1">
    <source>
        <dbReference type="ARBA" id="ARBA00004496"/>
    </source>
</evidence>
<dbReference type="InterPro" id="IPR036956">
    <property type="entry name" value="Impact_N_sf"/>
</dbReference>
<proteinExistence type="inferred from homology"/>
<keyword evidence="3" id="KW-0963">Cytoplasm</keyword>
<feature type="domain" description="RWD" evidence="8">
    <location>
        <begin position="7"/>
        <end position="118"/>
    </location>
</feature>
<evidence type="ECO:0000256" key="5">
    <source>
        <dbReference type="ARBA" id="ARBA00022845"/>
    </source>
</evidence>
<keyword evidence="9" id="KW-0687">Ribonucleoprotein</keyword>
<dbReference type="Gene3D" id="3.10.110.10">
    <property type="entry name" value="Ubiquitin Conjugating Enzyme"/>
    <property type="match status" value="1"/>
</dbReference>
<protein>
    <submittedName>
        <fullName evidence="9">Ribosomal protein S5 domain 2-type protein</fullName>
    </submittedName>
</protein>
<dbReference type="InterPro" id="IPR020568">
    <property type="entry name" value="Ribosomal_Su5_D2-typ_SF"/>
</dbReference>
<feature type="compositionally biased region" description="Pro residues" evidence="7">
    <location>
        <begin position="125"/>
        <end position="139"/>
    </location>
</feature>
<dbReference type="GO" id="GO:0006446">
    <property type="term" value="P:regulation of translational initiation"/>
    <property type="evidence" value="ECO:0007669"/>
    <property type="project" value="TreeGrafter"/>
</dbReference>
<evidence type="ECO:0000256" key="2">
    <source>
        <dbReference type="ARBA" id="ARBA00007665"/>
    </source>
</evidence>
<dbReference type="Gene3D" id="3.30.230.30">
    <property type="entry name" value="Impact, N-terminal domain"/>
    <property type="match status" value="1"/>
</dbReference>
<dbReference type="InterPro" id="IPR006575">
    <property type="entry name" value="RWD_dom"/>
</dbReference>
<sequence>MNEALLDEISALNSIYGDTTLLPSPTDPSSPTTIYILTLPPLSPSSPPSSSLRIQFPPSYPDVPPLILSTHSSNPSLPKGTAARDLSLFRDAISQVHSPGQVCLFDAIDAFTSLLSLTTTTPTPSRSPSPSPSLSPPPFESHQTPQEPPPWVLSTPFTELKSTFLARTAPVTSLPQAKSFLAHLLATDKKVRSAAHNITAWRIRGENGTSYQDCDDDGETAAGGRLLHLMQLMDLWDVMVVVTRWYGGQKLGPRRFALINMAARDGFVRAGLVQEDGGKEGGGGGKKKGR</sequence>
<dbReference type="PROSITE" id="PS50908">
    <property type="entry name" value="RWD"/>
    <property type="match status" value="1"/>
</dbReference>
<comment type="caution">
    <text evidence="9">The sequence shown here is derived from an EMBL/GenBank/DDBJ whole genome shotgun (WGS) entry which is preliminary data.</text>
</comment>
<dbReference type="InterPro" id="IPR020569">
    <property type="entry name" value="UPF0029_Impact_CS"/>
</dbReference>
<evidence type="ECO:0000256" key="6">
    <source>
        <dbReference type="ARBA" id="ARBA00023016"/>
    </source>
</evidence>
<dbReference type="PANTHER" id="PTHR16301">
    <property type="entry name" value="IMPACT-RELATED"/>
    <property type="match status" value="1"/>
</dbReference>
<dbReference type="PROSITE" id="PS00910">
    <property type="entry name" value="UPF0029"/>
    <property type="match status" value="1"/>
</dbReference>
<dbReference type="SMART" id="SM00591">
    <property type="entry name" value="RWD"/>
    <property type="match status" value="1"/>
</dbReference>
<dbReference type="InterPro" id="IPR016135">
    <property type="entry name" value="UBQ-conjugating_enzyme/RWD"/>
</dbReference>
<dbReference type="GO" id="GO:0140469">
    <property type="term" value="P:GCN2-mediated signaling"/>
    <property type="evidence" value="ECO:0007669"/>
    <property type="project" value="TreeGrafter"/>
</dbReference>
<evidence type="ECO:0000259" key="8">
    <source>
        <dbReference type="PROSITE" id="PS50908"/>
    </source>
</evidence>
<dbReference type="InterPro" id="IPR001498">
    <property type="entry name" value="Impact_N"/>
</dbReference>
<accession>A0AA39Z0P8</accession>
<dbReference type="InterPro" id="IPR023582">
    <property type="entry name" value="Impact"/>
</dbReference>
<dbReference type="EMBL" id="JAULSY010000156">
    <property type="protein sequence ID" value="KAK0661197.1"/>
    <property type="molecule type" value="Genomic_DNA"/>
</dbReference>
<dbReference type="Pfam" id="PF01205">
    <property type="entry name" value="Impact_N"/>
    <property type="match status" value="1"/>
</dbReference>
<feature type="region of interest" description="Disordered" evidence="7">
    <location>
        <begin position="119"/>
        <end position="152"/>
    </location>
</feature>
<evidence type="ECO:0000256" key="4">
    <source>
        <dbReference type="ARBA" id="ARBA00022491"/>
    </source>
</evidence>
<evidence type="ECO:0000313" key="9">
    <source>
        <dbReference type="EMBL" id="KAK0661197.1"/>
    </source>
</evidence>
<organism evidence="9 10">
    <name type="scientific">Cercophora samala</name>
    <dbReference type="NCBI Taxonomy" id="330535"/>
    <lineage>
        <taxon>Eukaryota</taxon>
        <taxon>Fungi</taxon>
        <taxon>Dikarya</taxon>
        <taxon>Ascomycota</taxon>
        <taxon>Pezizomycotina</taxon>
        <taxon>Sordariomycetes</taxon>
        <taxon>Sordariomycetidae</taxon>
        <taxon>Sordariales</taxon>
        <taxon>Lasiosphaeriaceae</taxon>
        <taxon>Cercophora</taxon>
    </lineage>
</organism>
<name>A0AA39Z0P8_9PEZI</name>
<evidence type="ECO:0000256" key="7">
    <source>
        <dbReference type="SAM" id="MobiDB-lite"/>
    </source>
</evidence>
<dbReference type="GO" id="GO:0005840">
    <property type="term" value="C:ribosome"/>
    <property type="evidence" value="ECO:0007669"/>
    <property type="project" value="UniProtKB-KW"/>
</dbReference>
<dbReference type="GO" id="GO:0005737">
    <property type="term" value="C:cytoplasm"/>
    <property type="evidence" value="ECO:0007669"/>
    <property type="project" value="UniProtKB-SubCell"/>
</dbReference>
<comment type="similarity">
    <text evidence="2">Belongs to the IMPACT family.</text>
</comment>
<evidence type="ECO:0000256" key="3">
    <source>
        <dbReference type="ARBA" id="ARBA00022490"/>
    </source>
</evidence>
<reference evidence="9" key="1">
    <citation type="submission" date="2023-06" db="EMBL/GenBank/DDBJ databases">
        <title>Genome-scale phylogeny and comparative genomics of the fungal order Sordariales.</title>
        <authorList>
            <consortium name="Lawrence Berkeley National Laboratory"/>
            <person name="Hensen N."/>
            <person name="Bonometti L."/>
            <person name="Westerberg I."/>
            <person name="Brannstrom I.O."/>
            <person name="Guillou S."/>
            <person name="Cros-Aarteil S."/>
            <person name="Calhoun S."/>
            <person name="Haridas S."/>
            <person name="Kuo A."/>
            <person name="Mondo S."/>
            <person name="Pangilinan J."/>
            <person name="Riley R."/>
            <person name="Labutti K."/>
            <person name="Andreopoulos B."/>
            <person name="Lipzen A."/>
            <person name="Chen C."/>
            <person name="Yanf M."/>
            <person name="Daum C."/>
            <person name="Ng V."/>
            <person name="Clum A."/>
            <person name="Steindorff A."/>
            <person name="Ohm R."/>
            <person name="Martin F."/>
            <person name="Silar P."/>
            <person name="Natvig D."/>
            <person name="Lalanne C."/>
            <person name="Gautier V."/>
            <person name="Ament-Velasquez S.L."/>
            <person name="Kruys A."/>
            <person name="Hutchinson M.I."/>
            <person name="Powell A.J."/>
            <person name="Barry K."/>
            <person name="Miller A.N."/>
            <person name="Grigoriev I.V."/>
            <person name="Debuchy R."/>
            <person name="Gladieux P."/>
            <person name="Thoren M.H."/>
            <person name="Johannesson H."/>
        </authorList>
    </citation>
    <scope>NUCLEOTIDE SEQUENCE</scope>
    <source>
        <strain evidence="9">CBS 307.81</strain>
    </source>
</reference>
<dbReference type="SUPFAM" id="SSF54495">
    <property type="entry name" value="UBC-like"/>
    <property type="match status" value="1"/>
</dbReference>
<dbReference type="Pfam" id="PF05773">
    <property type="entry name" value="RWD"/>
    <property type="match status" value="1"/>
</dbReference>